<evidence type="ECO:0000256" key="3">
    <source>
        <dbReference type="ARBA" id="ARBA00012608"/>
    </source>
</evidence>
<evidence type="ECO:0000256" key="1">
    <source>
        <dbReference type="ARBA" id="ARBA00004496"/>
    </source>
</evidence>
<comment type="similarity">
    <text evidence="2 16">Belongs to the class-I pyridine nucleotide-disulfide oxidoreductase family.</text>
</comment>
<evidence type="ECO:0000256" key="7">
    <source>
        <dbReference type="ARBA" id="ARBA00022827"/>
    </source>
</evidence>
<dbReference type="PANTHER" id="PTHR22912">
    <property type="entry name" value="DISULFIDE OXIDOREDUCTASE"/>
    <property type="match status" value="1"/>
</dbReference>
<proteinExistence type="inferred from homology"/>
<feature type="binding site" evidence="14">
    <location>
        <begin position="145"/>
        <end position="147"/>
    </location>
    <ligand>
        <name>FAD</name>
        <dbReference type="ChEBI" id="CHEBI:57692"/>
    </ligand>
</feature>
<dbReference type="InterPro" id="IPR004099">
    <property type="entry name" value="Pyr_nucl-diS_OxRdtase_dimer"/>
</dbReference>
<keyword evidence="9 14" id="KW-0520">NAD</keyword>
<comment type="cofactor">
    <cofactor evidence="14 16">
        <name>FAD</name>
        <dbReference type="ChEBI" id="CHEBI:57692"/>
    </cofactor>
    <text evidence="14 16">Binds 1 FAD per subunit.</text>
</comment>
<dbReference type="OrthoDB" id="4763248at2"/>
<dbReference type="InterPro" id="IPR036188">
    <property type="entry name" value="FAD/NAD-bd_sf"/>
</dbReference>
<sequence length="468" mass="48835">MADGDNEVDVLILGAGSGGYACALRAAQLGLSVALVEQSKLGGTCLHVGCIPTKALLHAAEIADATREAESFGVLAKYDGVDAAGVLAYADGVVSRLFKGLTGLVKSRGIRVVEGRGTLTGSHEVTVEGADGTVTLTGRNVVLATGSTPRLIPGIEIDGTRVLTSDDALRLDRVPRSAIVLGGGVIGCEFASVWRSFGTEVTIVEALPRLLPPEDAASSAALERAFRKRGITSRTGTSVTGVTTSDEDGGGVVVTLSDDTELRADVLLVAVGRGPRTEGLGYEEQGVTLDRGFVTVDDHCRTGVDGVWAVGDIVPGLQLAHRGFQQGIYVAEQIGGLDPRPIDERGIPRVTYSRPEVASVGLTEEQAKEQYGDDGVATLTYDLAGNGRSQILRTQGFVKLVREVDGPVVGVHLVGERVGELIGEAQLVYGWEAHPDDVAPLVHAHPTQHEALGEAFLALAGKPLHTHS</sequence>
<dbReference type="PRINTS" id="PR00368">
    <property type="entry name" value="FADPNR"/>
</dbReference>
<evidence type="ECO:0000256" key="16">
    <source>
        <dbReference type="RuleBase" id="RU003692"/>
    </source>
</evidence>
<gene>
    <name evidence="19" type="primary">lpdA</name>
    <name evidence="19" type="ORF">D0Z08_16100</name>
</gene>
<feature type="binding site" evidence="14">
    <location>
        <position position="312"/>
    </location>
    <ligand>
        <name>FAD</name>
        <dbReference type="ChEBI" id="CHEBI:57692"/>
    </ligand>
</feature>
<dbReference type="EC" id="1.8.1.4" evidence="3 16"/>
<dbReference type="InterPro" id="IPR050151">
    <property type="entry name" value="Class-I_Pyr_Nuc-Dis_Oxidored"/>
</dbReference>
<feature type="binding site" evidence="14">
    <location>
        <position position="54"/>
    </location>
    <ligand>
        <name>FAD</name>
        <dbReference type="ChEBI" id="CHEBI:57692"/>
    </ligand>
</feature>
<dbReference type="PROSITE" id="PS00076">
    <property type="entry name" value="PYRIDINE_REDOX_1"/>
    <property type="match status" value="1"/>
</dbReference>
<evidence type="ECO:0000256" key="15">
    <source>
        <dbReference type="PIRSR" id="PIRSR000350-4"/>
    </source>
</evidence>
<dbReference type="GO" id="GO:0050660">
    <property type="term" value="F:flavin adenine dinucleotide binding"/>
    <property type="evidence" value="ECO:0007669"/>
    <property type="project" value="InterPro"/>
</dbReference>
<keyword evidence="7 14" id="KW-0274">FAD</keyword>
<feature type="domain" description="Pyridine nucleotide-disulphide oxidoreductase dimerisation" evidence="17">
    <location>
        <begin position="347"/>
        <end position="455"/>
    </location>
</feature>
<dbReference type="InterPro" id="IPR023753">
    <property type="entry name" value="FAD/NAD-binding_dom"/>
</dbReference>
<evidence type="ECO:0000259" key="18">
    <source>
        <dbReference type="Pfam" id="PF07992"/>
    </source>
</evidence>
<reference evidence="19 20" key="1">
    <citation type="submission" date="2018-09" db="EMBL/GenBank/DDBJ databases">
        <title>Genome sequencing of Nocardioides immobilis CCTCC AB 2017083 for comparison to Nocardioides silvaticus.</title>
        <authorList>
            <person name="Li C."/>
            <person name="Wang G."/>
        </authorList>
    </citation>
    <scope>NUCLEOTIDE SEQUENCE [LARGE SCALE GENOMIC DNA]</scope>
    <source>
        <strain evidence="19 20">CCTCC AB 2017083</strain>
    </source>
</reference>
<evidence type="ECO:0000256" key="9">
    <source>
        <dbReference type="ARBA" id="ARBA00023027"/>
    </source>
</evidence>
<dbReference type="Pfam" id="PF07992">
    <property type="entry name" value="Pyr_redox_2"/>
    <property type="match status" value="1"/>
</dbReference>
<keyword evidence="5" id="KW-0963">Cytoplasm</keyword>
<accession>A0A417Y0H8</accession>
<dbReference type="Gene3D" id="3.30.390.30">
    <property type="match status" value="1"/>
</dbReference>
<evidence type="ECO:0000256" key="8">
    <source>
        <dbReference type="ARBA" id="ARBA00023002"/>
    </source>
</evidence>
<dbReference type="PRINTS" id="PR00411">
    <property type="entry name" value="PNDRDTASEI"/>
</dbReference>
<dbReference type="Gene3D" id="3.50.50.60">
    <property type="entry name" value="FAD/NAD(P)-binding domain"/>
    <property type="match status" value="2"/>
</dbReference>
<evidence type="ECO:0000259" key="17">
    <source>
        <dbReference type="Pfam" id="PF02852"/>
    </source>
</evidence>
<evidence type="ECO:0000256" key="14">
    <source>
        <dbReference type="PIRSR" id="PIRSR000350-3"/>
    </source>
</evidence>
<comment type="miscellaneous">
    <text evidence="16">The active site is a redox-active disulfide bond.</text>
</comment>
<comment type="subcellular location">
    <subcellularLocation>
        <location evidence="1">Cytoplasm</location>
    </subcellularLocation>
</comment>
<feature type="disulfide bond" description="Redox-active" evidence="15">
    <location>
        <begin position="45"/>
        <end position="50"/>
    </location>
</feature>
<keyword evidence="20" id="KW-1185">Reference proteome</keyword>
<keyword evidence="14" id="KW-0547">Nucleotide-binding</keyword>
<evidence type="ECO:0000256" key="10">
    <source>
        <dbReference type="ARBA" id="ARBA00023157"/>
    </source>
</evidence>
<dbReference type="Proteomes" id="UP000283644">
    <property type="component" value="Unassembled WGS sequence"/>
</dbReference>
<feature type="active site" description="Proton acceptor" evidence="13">
    <location>
        <position position="445"/>
    </location>
</feature>
<dbReference type="InterPro" id="IPR012999">
    <property type="entry name" value="Pyr_OxRdtase_I_AS"/>
</dbReference>
<feature type="binding site" evidence="14">
    <location>
        <position position="272"/>
    </location>
    <ligand>
        <name>NAD(+)</name>
        <dbReference type="ChEBI" id="CHEBI:57540"/>
    </ligand>
</feature>
<dbReference type="PANTHER" id="PTHR22912:SF217">
    <property type="entry name" value="DIHYDROLIPOYL DEHYDROGENASE"/>
    <property type="match status" value="1"/>
</dbReference>
<evidence type="ECO:0000256" key="4">
    <source>
        <dbReference type="ARBA" id="ARBA00016961"/>
    </source>
</evidence>
<dbReference type="SUPFAM" id="SSF55424">
    <property type="entry name" value="FAD/NAD-linked reductases, dimerisation (C-terminal) domain"/>
    <property type="match status" value="1"/>
</dbReference>
<keyword evidence="8 16" id="KW-0560">Oxidoreductase</keyword>
<feature type="binding site" evidence="14">
    <location>
        <begin position="182"/>
        <end position="189"/>
    </location>
    <ligand>
        <name>NAD(+)</name>
        <dbReference type="ChEBI" id="CHEBI:57540"/>
    </ligand>
</feature>
<feature type="binding site" evidence="14">
    <location>
        <position position="205"/>
    </location>
    <ligand>
        <name>NAD(+)</name>
        <dbReference type="ChEBI" id="CHEBI:57540"/>
    </ligand>
</feature>
<organism evidence="19 20">
    <name type="scientific">Nocardioides immobilis</name>
    <dbReference type="NCBI Taxonomy" id="2049295"/>
    <lineage>
        <taxon>Bacteria</taxon>
        <taxon>Bacillati</taxon>
        <taxon>Actinomycetota</taxon>
        <taxon>Actinomycetes</taxon>
        <taxon>Propionibacteriales</taxon>
        <taxon>Nocardioidaceae</taxon>
        <taxon>Nocardioides</taxon>
    </lineage>
</organism>
<dbReference type="SUPFAM" id="SSF51905">
    <property type="entry name" value="FAD/NAD(P)-binding domain"/>
    <property type="match status" value="1"/>
</dbReference>
<evidence type="ECO:0000313" key="19">
    <source>
        <dbReference type="EMBL" id="RHW26160.1"/>
    </source>
</evidence>
<dbReference type="InterPro" id="IPR006258">
    <property type="entry name" value="Lipoamide_DH"/>
</dbReference>
<dbReference type="NCBIfam" id="TIGR01350">
    <property type="entry name" value="lipoamide_DH"/>
    <property type="match status" value="1"/>
</dbReference>
<dbReference type="Pfam" id="PF02852">
    <property type="entry name" value="Pyr_redox_dim"/>
    <property type="match status" value="1"/>
</dbReference>
<evidence type="ECO:0000256" key="11">
    <source>
        <dbReference type="ARBA" id="ARBA00023284"/>
    </source>
</evidence>
<dbReference type="InterPro" id="IPR016156">
    <property type="entry name" value="FAD/NAD-linked_Rdtase_dimer_sf"/>
</dbReference>
<name>A0A417Y0H8_9ACTN</name>
<dbReference type="AlphaFoldDB" id="A0A417Y0H8"/>
<dbReference type="GO" id="GO:0004148">
    <property type="term" value="F:dihydrolipoyl dehydrogenase (NADH) activity"/>
    <property type="evidence" value="ECO:0007669"/>
    <property type="project" value="UniProtKB-EC"/>
</dbReference>
<feature type="domain" description="FAD/NAD(P)-binding" evidence="18">
    <location>
        <begin position="9"/>
        <end position="327"/>
    </location>
</feature>
<dbReference type="PIRSF" id="PIRSF000350">
    <property type="entry name" value="Mercury_reductase_MerA"/>
    <property type="match status" value="1"/>
</dbReference>
<protein>
    <recommendedName>
        <fullName evidence="4 16">Dihydrolipoyl dehydrogenase</fullName>
        <ecNumber evidence="3 16">1.8.1.4</ecNumber>
    </recommendedName>
</protein>
<evidence type="ECO:0000256" key="12">
    <source>
        <dbReference type="ARBA" id="ARBA00049187"/>
    </source>
</evidence>
<evidence type="ECO:0000256" key="6">
    <source>
        <dbReference type="ARBA" id="ARBA00022630"/>
    </source>
</evidence>
<dbReference type="FunFam" id="3.30.390.30:FF:000001">
    <property type="entry name" value="Dihydrolipoyl dehydrogenase"/>
    <property type="match status" value="1"/>
</dbReference>
<comment type="catalytic activity">
    <reaction evidence="12 16">
        <text>N(6)-[(R)-dihydrolipoyl]-L-lysyl-[protein] + NAD(+) = N(6)-[(R)-lipoyl]-L-lysyl-[protein] + NADH + H(+)</text>
        <dbReference type="Rhea" id="RHEA:15045"/>
        <dbReference type="Rhea" id="RHEA-COMP:10474"/>
        <dbReference type="Rhea" id="RHEA-COMP:10475"/>
        <dbReference type="ChEBI" id="CHEBI:15378"/>
        <dbReference type="ChEBI" id="CHEBI:57540"/>
        <dbReference type="ChEBI" id="CHEBI:57945"/>
        <dbReference type="ChEBI" id="CHEBI:83099"/>
        <dbReference type="ChEBI" id="CHEBI:83100"/>
        <dbReference type="EC" id="1.8.1.4"/>
    </reaction>
</comment>
<keyword evidence="6 16" id="KW-0285">Flavoprotein</keyword>
<keyword evidence="10" id="KW-1015">Disulfide bond</keyword>
<dbReference type="GO" id="GO:0006103">
    <property type="term" value="P:2-oxoglutarate metabolic process"/>
    <property type="evidence" value="ECO:0007669"/>
    <property type="project" value="TreeGrafter"/>
</dbReference>
<dbReference type="EMBL" id="QXGH01000019">
    <property type="protein sequence ID" value="RHW26160.1"/>
    <property type="molecule type" value="Genomic_DNA"/>
</dbReference>
<dbReference type="InterPro" id="IPR001100">
    <property type="entry name" value="Pyr_nuc-diS_OxRdtase"/>
</dbReference>
<feature type="binding site" evidence="14">
    <location>
        <position position="117"/>
    </location>
    <ligand>
        <name>FAD</name>
        <dbReference type="ChEBI" id="CHEBI:57692"/>
    </ligand>
</feature>
<evidence type="ECO:0000313" key="20">
    <source>
        <dbReference type="Proteomes" id="UP000283644"/>
    </source>
</evidence>
<evidence type="ECO:0000256" key="5">
    <source>
        <dbReference type="ARBA" id="ARBA00022490"/>
    </source>
</evidence>
<evidence type="ECO:0000256" key="2">
    <source>
        <dbReference type="ARBA" id="ARBA00007532"/>
    </source>
</evidence>
<comment type="caution">
    <text evidence="19">The sequence shown here is derived from an EMBL/GenBank/DDBJ whole genome shotgun (WGS) entry which is preliminary data.</text>
</comment>
<evidence type="ECO:0000256" key="13">
    <source>
        <dbReference type="PIRSR" id="PIRSR000350-2"/>
    </source>
</evidence>
<dbReference type="RefSeq" id="WP_118926266.1">
    <property type="nucleotide sequence ID" value="NZ_QXGH01000019.1"/>
</dbReference>
<keyword evidence="11 16" id="KW-0676">Redox-active center</keyword>
<dbReference type="GO" id="GO:0005737">
    <property type="term" value="C:cytoplasm"/>
    <property type="evidence" value="ECO:0007669"/>
    <property type="project" value="UniProtKB-SubCell"/>
</dbReference>